<accession>A0A5P8P2D8</accession>
<dbReference type="Proteomes" id="UP000326944">
    <property type="component" value="Chromosome"/>
</dbReference>
<evidence type="ECO:0000313" key="1">
    <source>
        <dbReference type="EMBL" id="QFR49903.1"/>
    </source>
</evidence>
<dbReference type="RefSeq" id="WP_152307851.1">
    <property type="nucleotide sequence ID" value="NZ_CP043617.1"/>
</dbReference>
<organism evidence="1 2">
    <name type="scientific">Sulfurimonas lithotrophica</name>
    <dbReference type="NCBI Taxonomy" id="2590022"/>
    <lineage>
        <taxon>Bacteria</taxon>
        <taxon>Pseudomonadati</taxon>
        <taxon>Campylobacterota</taxon>
        <taxon>Epsilonproteobacteria</taxon>
        <taxon>Campylobacterales</taxon>
        <taxon>Sulfurimonadaceae</taxon>
        <taxon>Sulfurimonas</taxon>
    </lineage>
</organism>
<protein>
    <recommendedName>
        <fullName evidence="3">LPP20 lipoprotein</fullName>
    </recommendedName>
</protein>
<evidence type="ECO:0000313" key="2">
    <source>
        <dbReference type="Proteomes" id="UP000326944"/>
    </source>
</evidence>
<dbReference type="PROSITE" id="PS51257">
    <property type="entry name" value="PROKAR_LIPOPROTEIN"/>
    <property type="match status" value="1"/>
</dbReference>
<name>A0A5P8P2D8_9BACT</name>
<dbReference type="KEGG" id="sulg:FJR48_09260"/>
<dbReference type="AlphaFoldDB" id="A0A5P8P2D8"/>
<evidence type="ECO:0008006" key="3">
    <source>
        <dbReference type="Google" id="ProtNLM"/>
    </source>
</evidence>
<sequence length="325" mass="37222">MYKYIITAIIIAIFAGCSAPKPKHAPSWYTSPPKDFKFIYSVASGESLTHAKNKAIINLREQIQKDLDSVFTNKTTKLKLDDSFDLTPILKENERLVNTMSLIELKIEKTQKFNDQELILLKTPRKAIFDRFDIIATKRLKNSKENYDSIQENDSWLKKYSILHNEMKNFAKLASIIEARKLLINSYNNISEINYLNNLYSDYIELKNQISIYVLSDVNSMGFVKGVKTALSSNGLELSSKPKSDKSLKIFITSTTQNVQDYGFNKSKSLVKYTTYDLNKNKVAFKQHTFSAKSRKSYSDAKAQSLIHQNSKIKKLGIFDFLGVK</sequence>
<dbReference type="EMBL" id="CP043617">
    <property type="protein sequence ID" value="QFR49903.1"/>
    <property type="molecule type" value="Genomic_DNA"/>
</dbReference>
<dbReference type="OrthoDB" id="5372934at2"/>
<proteinExistence type="predicted"/>
<keyword evidence="2" id="KW-1185">Reference proteome</keyword>
<reference evidence="1 2" key="1">
    <citation type="submission" date="2019-09" db="EMBL/GenBank/DDBJ databases">
        <title>Sulfurimonas gotlandica sp. nov., a chemoautotrophic and psychrotolerant epsilonproteobacterium isolated from a pelagic redoxcline, and an emended description of the genus Sulfurimonas.</title>
        <authorList>
            <person name="Wang S."/>
            <person name="Jiang L."/>
            <person name="Shao S."/>
        </authorList>
    </citation>
    <scope>NUCLEOTIDE SEQUENCE [LARGE SCALE GENOMIC DNA]</scope>
    <source>
        <strain evidence="1 2">GYSZ_1</strain>
    </source>
</reference>
<dbReference type="Gene3D" id="3.10.28.20">
    <property type="entry name" value="Acetamidase/Formamidase-like domains"/>
    <property type="match status" value="1"/>
</dbReference>
<gene>
    <name evidence="1" type="ORF">FJR48_09260</name>
</gene>